<reference evidence="1 2" key="1">
    <citation type="journal article" date="2018" name="Int. J. Syst. Evol. Microbiol.">
        <title>Paraburkholderia azotifigens sp. nov., a nitrogen-fixing bacterium isolated from paddy soil.</title>
        <authorList>
            <person name="Choi G.M."/>
            <person name="Im W.T."/>
        </authorList>
    </citation>
    <scope>NUCLEOTIDE SEQUENCE [LARGE SCALE GENOMIC DNA]</scope>
    <source>
        <strain evidence="1 2">NF 2-5-3</strain>
    </source>
</reference>
<dbReference type="Proteomes" id="UP000321776">
    <property type="component" value="Unassembled WGS sequence"/>
</dbReference>
<dbReference type="EMBL" id="VOQS01000005">
    <property type="protein sequence ID" value="TXC81041.1"/>
    <property type="molecule type" value="Genomic_DNA"/>
</dbReference>
<name>A0A5C6V973_9BURK</name>
<protein>
    <submittedName>
        <fullName evidence="1">Uncharacterized protein</fullName>
    </submittedName>
</protein>
<evidence type="ECO:0000313" key="1">
    <source>
        <dbReference type="EMBL" id="TXC81041.1"/>
    </source>
</evidence>
<sequence length="326" mass="36783">MVYDVVSTSFDVDRLWQTLSDRASVSRWANSFLVPQTDDIVRMQSVDESLRSGLLSARSHDALWPLLHRQGARLKRLKWYRQRYIVARGEQGIEQLALVPLSWDRSSVVAEIDDRWNYQTGNWNLRLRLTDGILQSIVGYFMQGDMHRALKLLEGRPEIFASEITNPYAAIIAGYVIVHSDAQAIPYEGWAAWIQNLATQHPGIPDTQILLATIYLQRRKLMGSLAYHNDLTDAQRLHAAWSLLDLSMNGGLPIYSMGSRLLVDNLEILSYELESWSQEVVLDTMDGRPKLAVGALASEIRKAAAAARLFGLCVQSSQLFNVLTIA</sequence>
<evidence type="ECO:0000313" key="2">
    <source>
        <dbReference type="Proteomes" id="UP000321776"/>
    </source>
</evidence>
<comment type="caution">
    <text evidence="1">The sequence shown here is derived from an EMBL/GenBank/DDBJ whole genome shotgun (WGS) entry which is preliminary data.</text>
</comment>
<dbReference type="AlphaFoldDB" id="A0A5C6V973"/>
<proteinExistence type="predicted"/>
<accession>A0A5C6V973</accession>
<dbReference type="RefSeq" id="WP_147238382.1">
    <property type="nucleotide sequence ID" value="NZ_VOQS01000005.1"/>
</dbReference>
<gene>
    <name evidence="1" type="ORF">FRZ40_43375</name>
</gene>
<organism evidence="1 2">
    <name type="scientific">Paraburkholderia azotifigens</name>
    <dbReference type="NCBI Taxonomy" id="2057004"/>
    <lineage>
        <taxon>Bacteria</taxon>
        <taxon>Pseudomonadati</taxon>
        <taxon>Pseudomonadota</taxon>
        <taxon>Betaproteobacteria</taxon>
        <taxon>Burkholderiales</taxon>
        <taxon>Burkholderiaceae</taxon>
        <taxon>Paraburkholderia</taxon>
    </lineage>
</organism>